<dbReference type="Gene3D" id="1.50.10.10">
    <property type="match status" value="1"/>
</dbReference>
<feature type="active site" description="Proton donor" evidence="5">
    <location>
        <position position="381"/>
    </location>
</feature>
<dbReference type="OrthoDB" id="8118055at2759"/>
<dbReference type="PANTHER" id="PTHR45679:SF5">
    <property type="entry name" value="ER DEGRADATION-ENHANCING ALPHA-MANNOSIDASE-LIKE PROTEIN 1"/>
    <property type="match status" value="1"/>
</dbReference>
<dbReference type="Pfam" id="PF02225">
    <property type="entry name" value="PA"/>
    <property type="match status" value="1"/>
</dbReference>
<evidence type="ECO:0000256" key="1">
    <source>
        <dbReference type="ARBA" id="ARBA00004240"/>
    </source>
</evidence>
<dbReference type="InterPro" id="IPR036026">
    <property type="entry name" value="Seven-hairpin_glycosidases"/>
</dbReference>
<evidence type="ECO:0000256" key="9">
    <source>
        <dbReference type="SAM" id="SignalP"/>
    </source>
</evidence>
<feature type="binding site" evidence="6">
    <location>
        <position position="486"/>
    </location>
    <ligand>
        <name>Ca(2+)</name>
        <dbReference type="ChEBI" id="CHEBI:29108"/>
    </ligand>
</feature>
<dbReference type="AlphaFoldDB" id="A0A9P6W0T4"/>
<dbReference type="SUPFAM" id="SSF52025">
    <property type="entry name" value="PA domain"/>
    <property type="match status" value="1"/>
</dbReference>
<dbReference type="GO" id="GO:0005509">
    <property type="term" value="F:calcium ion binding"/>
    <property type="evidence" value="ECO:0007669"/>
    <property type="project" value="InterPro"/>
</dbReference>
<dbReference type="InterPro" id="IPR001382">
    <property type="entry name" value="Glyco_hydro_47"/>
</dbReference>
<comment type="caution">
    <text evidence="11">The sequence shown here is derived from an EMBL/GenBank/DDBJ whole genome shotgun (WGS) entry which is preliminary data.</text>
</comment>
<dbReference type="SUPFAM" id="SSF48225">
    <property type="entry name" value="Seven-hairpin glycosidases"/>
    <property type="match status" value="1"/>
</dbReference>
<keyword evidence="7" id="KW-0378">Hydrolase</keyword>
<organism evidence="11 12">
    <name type="scientific">Rhodotorula mucilaginosa</name>
    <name type="common">Yeast</name>
    <name type="synonym">Rhodotorula rubra</name>
    <dbReference type="NCBI Taxonomy" id="5537"/>
    <lineage>
        <taxon>Eukaryota</taxon>
        <taxon>Fungi</taxon>
        <taxon>Dikarya</taxon>
        <taxon>Basidiomycota</taxon>
        <taxon>Pucciniomycotina</taxon>
        <taxon>Microbotryomycetes</taxon>
        <taxon>Sporidiobolales</taxon>
        <taxon>Sporidiobolaceae</taxon>
        <taxon>Rhodotorula</taxon>
    </lineage>
</organism>
<comment type="similarity">
    <text evidence="2 7">Belongs to the glycosyl hydrolase 47 family.</text>
</comment>
<feature type="region of interest" description="Disordered" evidence="8">
    <location>
        <begin position="487"/>
        <end position="520"/>
    </location>
</feature>
<evidence type="ECO:0000259" key="10">
    <source>
        <dbReference type="Pfam" id="PF02225"/>
    </source>
</evidence>
<feature type="signal peptide" evidence="9">
    <location>
        <begin position="1"/>
        <end position="36"/>
    </location>
</feature>
<evidence type="ECO:0000256" key="2">
    <source>
        <dbReference type="ARBA" id="ARBA00007658"/>
    </source>
</evidence>
<gene>
    <name evidence="11" type="primary">MNL1</name>
    <name evidence="11" type="ORF">C6P46_004430</name>
</gene>
<dbReference type="InterPro" id="IPR012341">
    <property type="entry name" value="6hp_glycosidase-like_sf"/>
</dbReference>
<comment type="subcellular location">
    <subcellularLocation>
        <location evidence="1">Endoplasmic reticulum</location>
    </subcellularLocation>
</comment>
<keyword evidence="6" id="KW-0106">Calcium</keyword>
<dbReference type="EC" id="3.2.1.-" evidence="7"/>
<feature type="active site" description="Proton donor" evidence="5">
    <location>
        <position position="142"/>
    </location>
</feature>
<dbReference type="Pfam" id="PF01532">
    <property type="entry name" value="Glyco_hydro_47"/>
    <property type="match status" value="1"/>
</dbReference>
<dbReference type="Gene3D" id="3.50.30.30">
    <property type="match status" value="1"/>
</dbReference>
<evidence type="ECO:0000256" key="8">
    <source>
        <dbReference type="SAM" id="MobiDB-lite"/>
    </source>
</evidence>
<evidence type="ECO:0000256" key="6">
    <source>
        <dbReference type="PIRSR" id="PIRSR601382-2"/>
    </source>
</evidence>
<name>A0A9P6W0T4_RHOMI</name>
<dbReference type="GO" id="GO:0005975">
    <property type="term" value="P:carbohydrate metabolic process"/>
    <property type="evidence" value="ECO:0007669"/>
    <property type="project" value="InterPro"/>
</dbReference>
<keyword evidence="6" id="KW-0479">Metal-binding</keyword>
<evidence type="ECO:0000256" key="7">
    <source>
        <dbReference type="RuleBase" id="RU361193"/>
    </source>
</evidence>
<keyword evidence="4" id="KW-0325">Glycoprotein</keyword>
<evidence type="ECO:0000256" key="4">
    <source>
        <dbReference type="ARBA" id="ARBA00023180"/>
    </source>
</evidence>
<keyword evidence="3" id="KW-0256">Endoplasmic reticulum</keyword>
<keyword evidence="12" id="KW-1185">Reference proteome</keyword>
<dbReference type="Proteomes" id="UP000777482">
    <property type="component" value="Unassembled WGS sequence"/>
</dbReference>
<keyword evidence="7" id="KW-0326">Glycosidase</keyword>
<accession>A0A9P6W0T4</accession>
<dbReference type="InterPro" id="IPR046450">
    <property type="entry name" value="PA_dom_sf"/>
</dbReference>
<sequence>MHGRPTQPARSPLWWLRAVVCLCGLVVVVCPRRVDAAFYSSQRKAELRALAHETWSHAYDSYKRVAFPADELLPLSCAAQGHDRKTPDNVGVNDVMGDYLLTVVDSLDTFPMLDDKAGFEQAVREVIERVSFDVDSRVQVFEVTIRMMGGLLSGHLLATPPESGNFSSSIRGYALPWYNGELLALAHDLGRRLLPAFATQTGIPYARIHLQKGLRGGKSGKGAGSLLLEFITLSRLTGDPTFETLARRAFFAIWNRKSDIGLIGNTIDVRTGMWMHGVAGIGAGIDSFYEYAAKAYVLTGEDDYLRVWEEGYAALQRYVRSQDGFWFRGVNMMSGQLTATVVDSLSAFMPGVLTLMGDLDTASKLHAPFAFIWARYSGLPELFDTHRRHGVNFGYPLRPEFIESNMYLYQATQDDWYLEVAERALEDINERMRTECGFAAVLDLRTGKLEDKMPSFVTAETLKYLYLTFAEDSPFLRDDSAFVFSTEGHPLEIPRPPTSPSPSRRSKSLQNATESIPTDAPDAVLTGLARTCAAHEPIFDERFAHFLSLGMDRRTDWEHARWLAGYIPSDEDREIATGRWNLYGWCQIAEGENSVHAAPRIVVDPLANLRNLVRNYLRSALVPSSSDSVAASFGIELLFAAAGAKEVVSPSSSQVAPHPSGNGDVVVNDINGLRFILTPLPYGADGYSVSRIGPVTVPSGAFVVIRDQAVIASIPPVVPVEKIYLMANLTITSDSGLEDSSLETDASPSGLYVPALAASFGPSVAYRSPEAIPAAMIPFMLDGPAMPLVPPRFDPYGCEPYHPPATGSTNQLKEPPHILLLHRGHCSFALKAHHAALAGAKGVVVVSHPSPTDEPDAQNLGGFVVPGADAAEEAEDTMRALVPLVLVANSTGQALEDLVRRAGTPSPSSRLEPTMQPVQHQQQVLQTAPDADAQELIPDSHVLVRLLSDREAEHPDDEAEEEEEHVDGLILGGYVVRNIKLHRIRVPRSP</sequence>
<dbReference type="GO" id="GO:0004571">
    <property type="term" value="F:mannosyl-oligosaccharide 1,2-alpha-mannosidase activity"/>
    <property type="evidence" value="ECO:0007669"/>
    <property type="project" value="InterPro"/>
</dbReference>
<dbReference type="GO" id="GO:1904380">
    <property type="term" value="P:endoplasmic reticulum mannose trimming"/>
    <property type="evidence" value="ECO:0007669"/>
    <property type="project" value="InterPro"/>
</dbReference>
<protein>
    <recommendedName>
        <fullName evidence="7">alpha-1,2-Mannosidase</fullName>
        <ecNumber evidence="7">3.2.1.-</ecNumber>
    </recommendedName>
</protein>
<feature type="chain" id="PRO_5040389787" description="alpha-1,2-Mannosidase" evidence="9">
    <location>
        <begin position="37"/>
        <end position="990"/>
    </location>
</feature>
<dbReference type="EMBL" id="PUHQ01000041">
    <property type="protein sequence ID" value="KAG0660746.1"/>
    <property type="molecule type" value="Genomic_DNA"/>
</dbReference>
<feature type="active site" evidence="5">
    <location>
        <position position="286"/>
    </location>
</feature>
<evidence type="ECO:0000313" key="12">
    <source>
        <dbReference type="Proteomes" id="UP000777482"/>
    </source>
</evidence>
<dbReference type="GO" id="GO:0036503">
    <property type="term" value="P:ERAD pathway"/>
    <property type="evidence" value="ECO:0007669"/>
    <property type="project" value="UniProtKB-ARBA"/>
</dbReference>
<keyword evidence="9" id="KW-0732">Signal</keyword>
<evidence type="ECO:0000313" key="11">
    <source>
        <dbReference type="EMBL" id="KAG0660746.1"/>
    </source>
</evidence>
<reference evidence="11 12" key="1">
    <citation type="submission" date="2020-11" db="EMBL/GenBank/DDBJ databases">
        <title>Kefir isolates.</title>
        <authorList>
            <person name="Marcisauskas S."/>
            <person name="Kim Y."/>
            <person name="Blasche S."/>
        </authorList>
    </citation>
    <scope>NUCLEOTIDE SEQUENCE [LARGE SCALE GENOMIC DNA]</scope>
    <source>
        <strain evidence="11 12">KR</strain>
    </source>
</reference>
<feature type="active site" evidence="5">
    <location>
        <position position="400"/>
    </location>
</feature>
<dbReference type="GO" id="GO:0044322">
    <property type="term" value="C:endoplasmic reticulum quality control compartment"/>
    <property type="evidence" value="ECO:0007669"/>
    <property type="project" value="GOC"/>
</dbReference>
<dbReference type="InterPro" id="IPR003137">
    <property type="entry name" value="PA_domain"/>
</dbReference>
<dbReference type="InterPro" id="IPR044674">
    <property type="entry name" value="EDEM1/2/3"/>
</dbReference>
<dbReference type="PRINTS" id="PR00747">
    <property type="entry name" value="GLYHDRLASE47"/>
</dbReference>
<dbReference type="PANTHER" id="PTHR45679">
    <property type="entry name" value="ER DEGRADATION-ENHANCING ALPHA-MANNOSIDASE-LIKE PROTEIN 2"/>
    <property type="match status" value="1"/>
</dbReference>
<proteinExistence type="inferred from homology"/>
<dbReference type="GO" id="GO:0016020">
    <property type="term" value="C:membrane"/>
    <property type="evidence" value="ECO:0007669"/>
    <property type="project" value="InterPro"/>
</dbReference>
<feature type="domain" description="PA" evidence="10">
    <location>
        <begin position="787"/>
        <end position="895"/>
    </location>
</feature>
<comment type="cofactor">
    <cofactor evidence="6">
        <name>Ca(2+)</name>
        <dbReference type="ChEBI" id="CHEBI:29108"/>
    </cofactor>
</comment>
<evidence type="ECO:0000256" key="3">
    <source>
        <dbReference type="ARBA" id="ARBA00022824"/>
    </source>
</evidence>
<evidence type="ECO:0000256" key="5">
    <source>
        <dbReference type="PIRSR" id="PIRSR601382-1"/>
    </source>
</evidence>